<name>A0A2S2NYM6_SCHGA</name>
<protein>
    <submittedName>
        <fullName evidence="1">Uncharacterized protein</fullName>
    </submittedName>
</protein>
<proteinExistence type="predicted"/>
<dbReference type="EMBL" id="GGMR01009700">
    <property type="protein sequence ID" value="MBY22319.1"/>
    <property type="molecule type" value="Transcribed_RNA"/>
</dbReference>
<evidence type="ECO:0000313" key="1">
    <source>
        <dbReference type="EMBL" id="MBY22319.1"/>
    </source>
</evidence>
<gene>
    <name evidence="1" type="ORF">g.4369</name>
</gene>
<accession>A0A2S2NYM6</accession>
<dbReference type="AlphaFoldDB" id="A0A2S2NYM6"/>
<organism evidence="1">
    <name type="scientific">Schizaphis graminum</name>
    <name type="common">Green bug aphid</name>
    <dbReference type="NCBI Taxonomy" id="13262"/>
    <lineage>
        <taxon>Eukaryota</taxon>
        <taxon>Metazoa</taxon>
        <taxon>Ecdysozoa</taxon>
        <taxon>Arthropoda</taxon>
        <taxon>Hexapoda</taxon>
        <taxon>Insecta</taxon>
        <taxon>Pterygota</taxon>
        <taxon>Neoptera</taxon>
        <taxon>Paraneoptera</taxon>
        <taxon>Hemiptera</taxon>
        <taxon>Sternorrhyncha</taxon>
        <taxon>Aphidomorpha</taxon>
        <taxon>Aphidoidea</taxon>
        <taxon>Aphididae</taxon>
        <taxon>Aphidini</taxon>
        <taxon>Schizaphis</taxon>
    </lineage>
</organism>
<reference evidence="1" key="1">
    <citation type="submission" date="2018-04" db="EMBL/GenBank/DDBJ databases">
        <title>Transcriptome of Schizaphis graminum biotype I.</title>
        <authorList>
            <person name="Scully E.D."/>
            <person name="Geib S.M."/>
            <person name="Palmer N.A."/>
            <person name="Koch K."/>
            <person name="Bradshaw J."/>
            <person name="Heng-Moss T."/>
            <person name="Sarath G."/>
        </authorList>
    </citation>
    <scope>NUCLEOTIDE SEQUENCE</scope>
</reference>
<sequence>MFVYHLLRDIMRHQCSGHVPRLRSAQRPAVYDEEGHGVFAYHVKRHALDAENAITHSAHAEHAVQTAADSYSCAPATRLIRGVRCVCRTAILHIACRECL</sequence>